<dbReference type="SUPFAM" id="SSF88723">
    <property type="entry name" value="PIN domain-like"/>
    <property type="match status" value="1"/>
</dbReference>
<dbReference type="GO" id="GO:0004518">
    <property type="term" value="F:nuclease activity"/>
    <property type="evidence" value="ECO:0007669"/>
    <property type="project" value="UniProtKB-KW"/>
</dbReference>
<keyword evidence="2" id="KW-1277">Toxin-antitoxin system</keyword>
<dbReference type="GO" id="GO:0046872">
    <property type="term" value="F:metal ion binding"/>
    <property type="evidence" value="ECO:0007669"/>
    <property type="project" value="UniProtKB-KW"/>
</dbReference>
<organism evidence="10">
    <name type="scientific">uncultured Acetothermia bacterium</name>
    <dbReference type="NCBI Taxonomy" id="236499"/>
    <lineage>
        <taxon>Bacteria</taxon>
        <taxon>Candidatus Bipolaricaulota</taxon>
        <taxon>environmental samples</taxon>
    </lineage>
</organism>
<dbReference type="AlphaFoldDB" id="H5SPT8"/>
<dbReference type="InterPro" id="IPR029060">
    <property type="entry name" value="PIN-like_dom_sf"/>
</dbReference>
<evidence type="ECO:0000256" key="1">
    <source>
        <dbReference type="ARBA" id="ARBA00001946"/>
    </source>
</evidence>
<reference evidence="10" key="2">
    <citation type="journal article" date="2012" name="PLoS ONE">
        <title>A Deeply Branching Thermophilic Bacterium with an Ancient Acetyl-CoA Pathway Dominates a Subsurface Ecosystem.</title>
        <authorList>
            <person name="Takami H."/>
            <person name="Noguchi H."/>
            <person name="Takaki Y."/>
            <person name="Uchiyama I."/>
            <person name="Toyoda A."/>
            <person name="Nishi S."/>
            <person name="Chee G.-J."/>
            <person name="Arai W."/>
            <person name="Nunoura T."/>
            <person name="Itoh T."/>
            <person name="Hattori M."/>
            <person name="Takai K."/>
        </authorList>
    </citation>
    <scope>NUCLEOTIDE SEQUENCE</scope>
</reference>
<dbReference type="InterPro" id="IPR002716">
    <property type="entry name" value="PIN_dom"/>
</dbReference>
<accession>H5SPT8</accession>
<dbReference type="Gene3D" id="3.40.50.1010">
    <property type="entry name" value="5'-nuclease"/>
    <property type="match status" value="1"/>
</dbReference>
<evidence type="ECO:0000256" key="4">
    <source>
        <dbReference type="ARBA" id="ARBA00022723"/>
    </source>
</evidence>
<comment type="cofactor">
    <cofactor evidence="1">
        <name>Mg(2+)</name>
        <dbReference type="ChEBI" id="CHEBI:18420"/>
    </cofactor>
</comment>
<evidence type="ECO:0000259" key="8">
    <source>
        <dbReference type="Pfam" id="PF01850"/>
    </source>
</evidence>
<dbReference type="EMBL" id="AP011795">
    <property type="protein sequence ID" value="BAL58174.1"/>
    <property type="molecule type" value="Genomic_DNA"/>
</dbReference>
<evidence type="ECO:0000256" key="2">
    <source>
        <dbReference type="ARBA" id="ARBA00022649"/>
    </source>
</evidence>
<dbReference type="EMBL" id="AP011740">
    <property type="protein sequence ID" value="BAL56212.1"/>
    <property type="molecule type" value="Genomic_DNA"/>
</dbReference>
<keyword evidence="6" id="KW-0460">Magnesium</keyword>
<keyword evidence="5" id="KW-0378">Hydrolase</keyword>
<evidence type="ECO:0000313" key="9">
    <source>
        <dbReference type="EMBL" id="BAL56212.1"/>
    </source>
</evidence>
<keyword evidence="4" id="KW-0479">Metal-binding</keyword>
<reference evidence="10" key="1">
    <citation type="journal article" date="2005" name="Environ. Microbiol.">
        <title>Genetic and functional properties of uncultivated thermophilic crenarchaeotes from a subsurface gold mine as revealed by analysis of genome fragments.</title>
        <authorList>
            <person name="Nunoura T."/>
            <person name="Hirayama H."/>
            <person name="Takami H."/>
            <person name="Oida H."/>
            <person name="Nishi S."/>
            <person name="Shimamura S."/>
            <person name="Suzuki Y."/>
            <person name="Inagaki F."/>
            <person name="Takai K."/>
            <person name="Nealson K.H."/>
            <person name="Horikoshi K."/>
        </authorList>
    </citation>
    <scope>NUCLEOTIDE SEQUENCE</scope>
</reference>
<evidence type="ECO:0000256" key="3">
    <source>
        <dbReference type="ARBA" id="ARBA00022722"/>
    </source>
</evidence>
<proteinExistence type="inferred from homology"/>
<dbReference type="GO" id="GO:0016787">
    <property type="term" value="F:hydrolase activity"/>
    <property type="evidence" value="ECO:0007669"/>
    <property type="project" value="UniProtKB-KW"/>
</dbReference>
<evidence type="ECO:0000256" key="6">
    <source>
        <dbReference type="ARBA" id="ARBA00022842"/>
    </source>
</evidence>
<gene>
    <name evidence="9" type="ORF">HGMM_F35B12C26</name>
    <name evidence="10" type="ORF">HGMM_F54G04C15</name>
</gene>
<evidence type="ECO:0000313" key="10">
    <source>
        <dbReference type="EMBL" id="BAL58174.1"/>
    </source>
</evidence>
<keyword evidence="3" id="KW-0540">Nuclease</keyword>
<evidence type="ECO:0000256" key="5">
    <source>
        <dbReference type="ARBA" id="ARBA00022801"/>
    </source>
</evidence>
<dbReference type="InterPro" id="IPR050556">
    <property type="entry name" value="Type_II_TA_system_RNase"/>
</dbReference>
<comment type="similarity">
    <text evidence="7">Belongs to the PINc/VapC protein family.</text>
</comment>
<sequence>MIAHLRGRLSLHDLLRDYESIYVSAITLYELEYGAIKAGRASDFAHLAQALQPTVLAVGRLEAEQAAHLNGMLARKNQQIGPRDALIAGTALQWGLDLLTLNVNEFKRVPNLSMITPSNV</sequence>
<dbReference type="PANTHER" id="PTHR33653:SF1">
    <property type="entry name" value="RIBONUCLEASE VAPC2"/>
    <property type="match status" value="1"/>
</dbReference>
<dbReference type="PANTHER" id="PTHR33653">
    <property type="entry name" value="RIBONUCLEASE VAPC2"/>
    <property type="match status" value="1"/>
</dbReference>
<evidence type="ECO:0000256" key="7">
    <source>
        <dbReference type="ARBA" id="ARBA00038093"/>
    </source>
</evidence>
<feature type="domain" description="PIN" evidence="8">
    <location>
        <begin position="12"/>
        <end position="110"/>
    </location>
</feature>
<dbReference type="CDD" id="cd09881">
    <property type="entry name" value="PIN_VapC4-5_FitB-like"/>
    <property type="match status" value="1"/>
</dbReference>
<dbReference type="Pfam" id="PF01850">
    <property type="entry name" value="PIN"/>
    <property type="match status" value="1"/>
</dbReference>
<name>H5SPT8_9BACT</name>
<protein>
    <submittedName>
        <fullName evidence="10">PilT domain protein</fullName>
    </submittedName>
</protein>